<dbReference type="Proteomes" id="UP000177573">
    <property type="component" value="Unassembled WGS sequence"/>
</dbReference>
<comment type="caution">
    <text evidence="6">Lacks conserved residue(s) required for the propagation of feature annotation.</text>
</comment>
<comment type="similarity">
    <text evidence="2 6">Belongs to the NDK family.</text>
</comment>
<evidence type="ECO:0000313" key="9">
    <source>
        <dbReference type="Proteomes" id="UP000177573"/>
    </source>
</evidence>
<dbReference type="EMBL" id="MHLR01000004">
    <property type="protein sequence ID" value="OGZ15779.1"/>
    <property type="molecule type" value="Genomic_DNA"/>
</dbReference>
<feature type="domain" description="Nucleoside diphosphate kinase-like" evidence="7">
    <location>
        <begin position="8"/>
        <end position="186"/>
    </location>
</feature>
<dbReference type="AlphaFoldDB" id="A0A1G2DQ71"/>
<proteinExistence type="inferred from homology"/>
<dbReference type="SUPFAM" id="SSF54919">
    <property type="entry name" value="Nucleoside diphosphate kinase, NDK"/>
    <property type="match status" value="1"/>
</dbReference>
<reference evidence="8 9" key="1">
    <citation type="journal article" date="2016" name="Nat. Commun.">
        <title>Thousands of microbial genomes shed light on interconnected biogeochemical processes in an aquifer system.</title>
        <authorList>
            <person name="Anantharaman K."/>
            <person name="Brown C.T."/>
            <person name="Hug L.A."/>
            <person name="Sharon I."/>
            <person name="Castelle C.J."/>
            <person name="Probst A.J."/>
            <person name="Thomas B.C."/>
            <person name="Singh A."/>
            <person name="Wilkins M.J."/>
            <person name="Karaoz U."/>
            <person name="Brodie E.L."/>
            <person name="Williams K.H."/>
            <person name="Hubbard S.S."/>
            <person name="Banfield J.F."/>
        </authorList>
    </citation>
    <scope>NUCLEOTIDE SEQUENCE [LARGE SCALE GENOMIC DNA]</scope>
</reference>
<evidence type="ECO:0000313" key="8">
    <source>
        <dbReference type="EMBL" id="OGZ15779.1"/>
    </source>
</evidence>
<evidence type="ECO:0000256" key="1">
    <source>
        <dbReference type="ARBA" id="ARBA00001946"/>
    </source>
</evidence>
<accession>A0A1G2DQ71</accession>
<protein>
    <recommendedName>
        <fullName evidence="3">nucleoside-diphosphate kinase</fullName>
        <ecNumber evidence="3">2.7.4.6</ecNumber>
    </recommendedName>
</protein>
<evidence type="ECO:0000256" key="2">
    <source>
        <dbReference type="ARBA" id="ARBA00008142"/>
    </source>
</evidence>
<comment type="caution">
    <text evidence="8">The sequence shown here is derived from an EMBL/GenBank/DDBJ whole genome shotgun (WGS) entry which is preliminary data.</text>
</comment>
<dbReference type="EC" id="2.7.4.6" evidence="3"/>
<evidence type="ECO:0000256" key="6">
    <source>
        <dbReference type="PROSITE-ProRule" id="PRU00706"/>
    </source>
</evidence>
<evidence type="ECO:0000259" key="7">
    <source>
        <dbReference type="SMART" id="SM00562"/>
    </source>
</evidence>
<sequence length="198" mass="22328">MSIDRFKRERTFVMVKPDGVRKGLVGEIIRRFEQRDLKIVALEMFQPTAAQINDHYPKDPAWIHRLGEKSLSTYNKYGIDPVAELGTDDAEKIGPMVRKWLVDYMTSAPLVRMVVEGVHAVDMVRKIAGPTIPSLADMGTIRGDFSADSPAIANSEKRAVMNLVHASETPEEAAHEISFWFGKNPPIYSYKRHSIDSE</sequence>
<dbReference type="PANTHER" id="PTHR11349">
    <property type="entry name" value="NUCLEOSIDE DIPHOSPHATE KINASE"/>
    <property type="match status" value="1"/>
</dbReference>
<name>A0A1G2DQ71_9BACT</name>
<dbReference type="Gene3D" id="3.30.70.141">
    <property type="entry name" value="Nucleoside diphosphate kinase-like domain"/>
    <property type="match status" value="1"/>
</dbReference>
<dbReference type="PROSITE" id="PS51374">
    <property type="entry name" value="NDPK_LIKE"/>
    <property type="match status" value="1"/>
</dbReference>
<comment type="cofactor">
    <cofactor evidence="1">
        <name>Mg(2+)</name>
        <dbReference type="ChEBI" id="CHEBI:18420"/>
    </cofactor>
</comment>
<evidence type="ECO:0000256" key="5">
    <source>
        <dbReference type="ARBA" id="ARBA00022777"/>
    </source>
</evidence>
<dbReference type="GO" id="GO:0004550">
    <property type="term" value="F:nucleoside diphosphate kinase activity"/>
    <property type="evidence" value="ECO:0007669"/>
    <property type="project" value="UniProtKB-EC"/>
</dbReference>
<dbReference type="CDD" id="cd04413">
    <property type="entry name" value="NDPk_I"/>
    <property type="match status" value="1"/>
</dbReference>
<gene>
    <name evidence="8" type="ORF">A3J08_00105</name>
</gene>
<dbReference type="InterPro" id="IPR034907">
    <property type="entry name" value="NDK-like_dom"/>
</dbReference>
<evidence type="ECO:0000256" key="3">
    <source>
        <dbReference type="ARBA" id="ARBA00012966"/>
    </source>
</evidence>
<keyword evidence="5 8" id="KW-0418">Kinase</keyword>
<keyword evidence="4" id="KW-0808">Transferase</keyword>
<dbReference type="SMART" id="SM00562">
    <property type="entry name" value="NDK"/>
    <property type="match status" value="1"/>
</dbReference>
<organism evidence="8 9">
    <name type="scientific">Candidatus Lloydbacteria bacterium RIFCSPLOWO2_02_FULL_51_11</name>
    <dbReference type="NCBI Taxonomy" id="1798667"/>
    <lineage>
        <taxon>Bacteria</taxon>
        <taxon>Candidatus Lloydiibacteriota</taxon>
    </lineage>
</organism>
<evidence type="ECO:0000256" key="4">
    <source>
        <dbReference type="ARBA" id="ARBA00022679"/>
    </source>
</evidence>
<dbReference type="Pfam" id="PF00334">
    <property type="entry name" value="NDK"/>
    <property type="match status" value="2"/>
</dbReference>
<dbReference type="InterPro" id="IPR036850">
    <property type="entry name" value="NDK-like_dom_sf"/>
</dbReference>
<dbReference type="STRING" id="1798667.A3J08_00105"/>